<evidence type="ECO:0000313" key="2">
    <source>
        <dbReference type="EMBL" id="KAH8693781.1"/>
    </source>
</evidence>
<dbReference type="EMBL" id="JAJTJA010000009">
    <property type="protein sequence ID" value="KAH8693781.1"/>
    <property type="molecule type" value="Genomic_DNA"/>
</dbReference>
<feature type="compositionally biased region" description="Basic and acidic residues" evidence="1">
    <location>
        <begin position="95"/>
        <end position="104"/>
    </location>
</feature>
<evidence type="ECO:0000256" key="1">
    <source>
        <dbReference type="SAM" id="MobiDB-lite"/>
    </source>
</evidence>
<comment type="caution">
    <text evidence="2">The sequence shown here is derived from an EMBL/GenBank/DDBJ whole genome shotgun (WGS) entry which is preliminary data.</text>
</comment>
<protein>
    <submittedName>
        <fullName evidence="2">Uncharacterized protein</fullName>
    </submittedName>
</protein>
<reference evidence="2" key="1">
    <citation type="submission" date="2021-12" db="EMBL/GenBank/DDBJ databases">
        <title>Convergent genome expansion in fungi linked to evolution of root-endophyte symbiosis.</title>
        <authorList>
            <consortium name="DOE Joint Genome Institute"/>
            <person name="Ke Y.-H."/>
            <person name="Bonito G."/>
            <person name="Liao H.-L."/>
            <person name="Looney B."/>
            <person name="Rojas-Flechas A."/>
            <person name="Nash J."/>
            <person name="Hameed K."/>
            <person name="Schadt C."/>
            <person name="Martin F."/>
            <person name="Crous P.W."/>
            <person name="Miettinen O."/>
            <person name="Magnuson J.K."/>
            <person name="Labbe J."/>
            <person name="Jacobson D."/>
            <person name="Doktycz M.J."/>
            <person name="Veneault-Fourrey C."/>
            <person name="Kuo A."/>
            <person name="Mondo S."/>
            <person name="Calhoun S."/>
            <person name="Riley R."/>
            <person name="Ohm R."/>
            <person name="LaButti K."/>
            <person name="Andreopoulos B."/>
            <person name="Pangilinan J."/>
            <person name="Nolan M."/>
            <person name="Tritt A."/>
            <person name="Clum A."/>
            <person name="Lipzen A."/>
            <person name="Daum C."/>
            <person name="Barry K."/>
            <person name="Grigoriev I.V."/>
            <person name="Vilgalys R."/>
        </authorList>
    </citation>
    <scope>NUCLEOTIDE SEQUENCE</scope>
    <source>
        <strain evidence="2">PMI_201</strain>
    </source>
</reference>
<organism evidence="2 3">
    <name type="scientific">Talaromyces proteolyticus</name>
    <dbReference type="NCBI Taxonomy" id="1131652"/>
    <lineage>
        <taxon>Eukaryota</taxon>
        <taxon>Fungi</taxon>
        <taxon>Dikarya</taxon>
        <taxon>Ascomycota</taxon>
        <taxon>Pezizomycotina</taxon>
        <taxon>Eurotiomycetes</taxon>
        <taxon>Eurotiomycetidae</taxon>
        <taxon>Eurotiales</taxon>
        <taxon>Trichocomaceae</taxon>
        <taxon>Talaromyces</taxon>
        <taxon>Talaromyces sect. Bacilispori</taxon>
    </lineage>
</organism>
<accession>A0AAD4KJJ4</accession>
<dbReference type="GeneID" id="70251027"/>
<name>A0AAD4KJJ4_9EURO</name>
<keyword evidence="3" id="KW-1185">Reference proteome</keyword>
<feature type="region of interest" description="Disordered" evidence="1">
    <location>
        <begin position="31"/>
        <end position="50"/>
    </location>
</feature>
<dbReference type="RefSeq" id="XP_046069451.1">
    <property type="nucleotide sequence ID" value="XM_046220740.1"/>
</dbReference>
<dbReference type="AlphaFoldDB" id="A0AAD4KJJ4"/>
<dbReference type="Proteomes" id="UP001201262">
    <property type="component" value="Unassembled WGS sequence"/>
</dbReference>
<gene>
    <name evidence="2" type="ORF">BGW36DRAFT_429812</name>
</gene>
<feature type="region of interest" description="Disordered" evidence="1">
    <location>
        <begin position="72"/>
        <end position="104"/>
    </location>
</feature>
<sequence>MRPERKKSKHLSDKWERKSGVLSLWACITRSVSESSQVSDGRKEASTKRCSAYQTGAVWASGAAEERGFSARRAEFGGGDEAEEEEEKKKKKGAQRVEDRTLNE</sequence>
<evidence type="ECO:0000313" key="3">
    <source>
        <dbReference type="Proteomes" id="UP001201262"/>
    </source>
</evidence>
<proteinExistence type="predicted"/>